<dbReference type="RefSeq" id="WP_132953606.1">
    <property type="nucleotide sequence ID" value="NZ_CP091507.1"/>
</dbReference>
<dbReference type="GO" id="GO:0004519">
    <property type="term" value="F:endonuclease activity"/>
    <property type="evidence" value="ECO:0007669"/>
    <property type="project" value="UniProtKB-KW"/>
</dbReference>
<evidence type="ECO:0000313" key="2">
    <source>
        <dbReference type="EMBL" id="TCP06974.1"/>
    </source>
</evidence>
<evidence type="ECO:0000313" key="4">
    <source>
        <dbReference type="Proteomes" id="UP000294721"/>
    </source>
</evidence>
<dbReference type="SUPFAM" id="SSF52980">
    <property type="entry name" value="Restriction endonuclease-like"/>
    <property type="match status" value="1"/>
</dbReference>
<keyword evidence="3" id="KW-0378">Hydrolase</keyword>
<sequence>MPHTRNPALKSRARALRNQPTLAEQHLWQHLRGKQMHGIKFRRQQTIGGYIVDFISMEKKLIIELDGGQHAEQADYDAARTAYLESEGYRVLRFWNNQVLQQTLGSVHISSVRKILSAKACLQGEKRSKVGHLASIFNVAGAFLSQKIATR</sequence>
<reference evidence="2 4" key="1">
    <citation type="submission" date="2019-03" db="EMBL/GenBank/DDBJ databases">
        <title>Genomic Encyclopedia of Type Strains, Phase IV (KMG-IV): sequencing the most valuable type-strain genomes for metagenomic binning, comparative biology and taxonomic classification.</title>
        <authorList>
            <person name="Goeker M."/>
        </authorList>
    </citation>
    <scope>NUCLEOTIDE SEQUENCE [LARGE SCALE GENOMIC DNA]</scope>
    <source>
        <strain evidence="2 4">DSM 17474</strain>
    </source>
</reference>
<dbReference type="Pfam" id="PF04480">
    <property type="entry name" value="DUF559"/>
    <property type="match status" value="1"/>
</dbReference>
<dbReference type="Proteomes" id="UP000829756">
    <property type="component" value="Chromosome"/>
</dbReference>
<dbReference type="InterPro" id="IPR011335">
    <property type="entry name" value="Restrct_endonuc-II-like"/>
</dbReference>
<proteinExistence type="predicted"/>
<feature type="domain" description="DUF559" evidence="1">
    <location>
        <begin position="9"/>
        <end position="103"/>
    </location>
</feature>
<keyword evidence="3" id="KW-0540">Nuclease</keyword>
<dbReference type="EMBL" id="CP091507">
    <property type="protein sequence ID" value="UOO79670.1"/>
    <property type="molecule type" value="Genomic_DNA"/>
</dbReference>
<reference evidence="3" key="2">
    <citation type="submission" date="2021-12" db="EMBL/GenBank/DDBJ databases">
        <authorList>
            <person name="Veyrier F.J."/>
        </authorList>
    </citation>
    <scope>NUCLEOTIDE SEQUENCE</scope>
    <source>
        <strain evidence="3">1258/02</strain>
    </source>
</reference>
<dbReference type="Proteomes" id="UP000294721">
    <property type="component" value="Unassembled WGS sequence"/>
</dbReference>
<dbReference type="AlphaFoldDB" id="A0AAE9GTG7"/>
<dbReference type="KEGG" id="usu:LVJ78_01165"/>
<dbReference type="EMBL" id="SLXE01000009">
    <property type="protein sequence ID" value="TCP06974.1"/>
    <property type="molecule type" value="Genomic_DNA"/>
</dbReference>
<protein>
    <submittedName>
        <fullName evidence="3">Endonuclease domain-containing protein</fullName>
    </submittedName>
    <submittedName>
        <fullName evidence="2">Very-short-patch-repair endonuclease</fullName>
    </submittedName>
</protein>
<organism evidence="3 5">
    <name type="scientific">Uruburuella suis</name>
    <dbReference type="NCBI Taxonomy" id="252130"/>
    <lineage>
        <taxon>Bacteria</taxon>
        <taxon>Pseudomonadati</taxon>
        <taxon>Pseudomonadota</taxon>
        <taxon>Betaproteobacteria</taxon>
        <taxon>Neisseriales</taxon>
        <taxon>Neisseriaceae</taxon>
        <taxon>Uruburuella</taxon>
    </lineage>
</organism>
<name>A0AAE9GTG7_9NEIS</name>
<dbReference type="InterPro" id="IPR047216">
    <property type="entry name" value="Endonuclease_DUF559_bact"/>
</dbReference>
<keyword evidence="3" id="KW-0255">Endonuclease</keyword>
<dbReference type="CDD" id="cd01038">
    <property type="entry name" value="Endonuclease_DUF559"/>
    <property type="match status" value="1"/>
</dbReference>
<evidence type="ECO:0000313" key="5">
    <source>
        <dbReference type="Proteomes" id="UP000829756"/>
    </source>
</evidence>
<dbReference type="Gene3D" id="3.40.960.10">
    <property type="entry name" value="VSR Endonuclease"/>
    <property type="match status" value="1"/>
</dbReference>
<reference evidence="3" key="3">
    <citation type="journal article" date="2022" name="Res Sq">
        <title>Evolution of multicellular longitudinally dividing oral cavity symbionts (Neisseriaceae).</title>
        <authorList>
            <person name="Nyongesa S."/>
            <person name="Weber P."/>
            <person name="Bernet E."/>
            <person name="Pullido F."/>
            <person name="Nieckarz M."/>
            <person name="Delaby M."/>
            <person name="Nieves C."/>
            <person name="Viehboeck T."/>
            <person name="Krause N."/>
            <person name="Rivera-Millot A."/>
            <person name="Nakamura A."/>
            <person name="Vischer N."/>
            <person name="VanNieuwenhze M."/>
            <person name="Brun Y."/>
            <person name="Cava F."/>
            <person name="Bulgheresi S."/>
            <person name="Veyrier F."/>
        </authorList>
    </citation>
    <scope>NUCLEOTIDE SEQUENCE</scope>
    <source>
        <strain evidence="3">1258/02</strain>
    </source>
</reference>
<evidence type="ECO:0000259" key="1">
    <source>
        <dbReference type="Pfam" id="PF04480"/>
    </source>
</evidence>
<dbReference type="InterPro" id="IPR007569">
    <property type="entry name" value="DUF559"/>
</dbReference>
<accession>A0AAE9GTG7</accession>
<keyword evidence="4" id="KW-1185">Reference proteome</keyword>
<dbReference type="PANTHER" id="PTHR38590:SF1">
    <property type="entry name" value="BLL0828 PROTEIN"/>
    <property type="match status" value="1"/>
</dbReference>
<evidence type="ECO:0000313" key="3">
    <source>
        <dbReference type="EMBL" id="UOO79670.1"/>
    </source>
</evidence>
<gene>
    <name evidence="2" type="ORF">EV680_10967</name>
    <name evidence="3" type="ORF">LVJ78_01165</name>
</gene>
<dbReference type="PANTHER" id="PTHR38590">
    <property type="entry name" value="BLL0828 PROTEIN"/>
    <property type="match status" value="1"/>
</dbReference>